<dbReference type="STRING" id="1266370.NITGR_700037"/>
<name>M1YLW4_NITG3</name>
<evidence type="ECO:0000256" key="1">
    <source>
        <dbReference type="ARBA" id="ARBA00004141"/>
    </source>
</evidence>
<dbReference type="OrthoDB" id="5398501at2"/>
<evidence type="ECO:0000256" key="9">
    <source>
        <dbReference type="ARBA" id="ARBA00023136"/>
    </source>
</evidence>
<dbReference type="GO" id="GO:0046872">
    <property type="term" value="F:metal ion binding"/>
    <property type="evidence" value="ECO:0007669"/>
    <property type="project" value="UniProtKB-KW"/>
</dbReference>
<evidence type="ECO:0000313" key="13">
    <source>
        <dbReference type="EMBL" id="CCQ91475.1"/>
    </source>
</evidence>
<keyword evidence="7 11" id="KW-1133">Transmembrane helix</keyword>
<evidence type="ECO:0000256" key="6">
    <source>
        <dbReference type="ARBA" id="ARBA00022982"/>
    </source>
</evidence>
<evidence type="ECO:0000256" key="5">
    <source>
        <dbReference type="ARBA" id="ARBA00022723"/>
    </source>
</evidence>
<dbReference type="GO" id="GO:0016020">
    <property type="term" value="C:membrane"/>
    <property type="evidence" value="ECO:0007669"/>
    <property type="project" value="UniProtKB-SubCell"/>
</dbReference>
<evidence type="ECO:0000256" key="4">
    <source>
        <dbReference type="ARBA" id="ARBA00022692"/>
    </source>
</evidence>
<keyword evidence="8" id="KW-0408">Iron</keyword>
<dbReference type="GO" id="GO:0009055">
    <property type="term" value="F:electron transfer activity"/>
    <property type="evidence" value="ECO:0007669"/>
    <property type="project" value="InterPro"/>
</dbReference>
<keyword evidence="6" id="KW-0249">Electron transport</keyword>
<dbReference type="GO" id="GO:0016491">
    <property type="term" value="F:oxidoreductase activity"/>
    <property type="evidence" value="ECO:0007669"/>
    <property type="project" value="InterPro"/>
</dbReference>
<evidence type="ECO:0000256" key="2">
    <source>
        <dbReference type="ARBA" id="ARBA00022448"/>
    </source>
</evidence>
<keyword evidence="4 11" id="KW-0812">Transmembrane</keyword>
<gene>
    <name evidence="13" type="ORF">NITGR_700037</name>
</gene>
<feature type="domain" description="Cytochrome b/b6 C-terminal region profile" evidence="12">
    <location>
        <begin position="16"/>
        <end position="149"/>
    </location>
</feature>
<evidence type="ECO:0000259" key="12">
    <source>
        <dbReference type="PROSITE" id="PS51003"/>
    </source>
</evidence>
<organism evidence="13 14">
    <name type="scientific">Nitrospina gracilis (strain 3/211)</name>
    <dbReference type="NCBI Taxonomy" id="1266370"/>
    <lineage>
        <taxon>Bacteria</taxon>
        <taxon>Pseudomonadati</taxon>
        <taxon>Nitrospinota/Tectimicrobiota group</taxon>
        <taxon>Nitrospinota</taxon>
        <taxon>Nitrospinia</taxon>
        <taxon>Nitrospinales</taxon>
        <taxon>Nitrospinaceae</taxon>
        <taxon>Nitrospina</taxon>
    </lineage>
</organism>
<reference evidence="13 14" key="1">
    <citation type="journal article" date="2013" name="Front. Microbiol.">
        <title>The genome of Nitrospina gracilis illuminates the metabolism and evolution of the major marine nitrite oxidizer.</title>
        <authorList>
            <person name="Luecker S."/>
            <person name="Nowka B."/>
            <person name="Rattei T."/>
            <person name="Spieck E."/>
            <person name="and Daims H."/>
        </authorList>
    </citation>
    <scope>NUCLEOTIDE SEQUENCE [LARGE SCALE GENOMIC DNA]</scope>
    <source>
        <strain evidence="13 14">3/211</strain>
    </source>
</reference>
<dbReference type="EMBL" id="CAQJ01000078">
    <property type="protein sequence ID" value="CCQ91475.1"/>
    <property type="molecule type" value="Genomic_DNA"/>
</dbReference>
<feature type="transmembrane region" description="Helical" evidence="11">
    <location>
        <begin position="45"/>
        <end position="64"/>
    </location>
</feature>
<evidence type="ECO:0000256" key="3">
    <source>
        <dbReference type="ARBA" id="ARBA00022617"/>
    </source>
</evidence>
<dbReference type="Gene3D" id="1.20.810.10">
    <property type="entry name" value="Cytochrome Bc1 Complex, Chain C"/>
    <property type="match status" value="1"/>
</dbReference>
<dbReference type="Proteomes" id="UP000011704">
    <property type="component" value="Unassembled WGS sequence"/>
</dbReference>
<dbReference type="AlphaFoldDB" id="M1YLW4"/>
<keyword evidence="9 11" id="KW-0472">Membrane</keyword>
<dbReference type="RefSeq" id="WP_005010206.1">
    <property type="nucleotide sequence ID" value="NZ_HG422173.1"/>
</dbReference>
<evidence type="ECO:0000256" key="10">
    <source>
        <dbReference type="SAM" id="MobiDB-lite"/>
    </source>
</evidence>
<comment type="caution">
    <text evidence="13">The sequence shown here is derived from an EMBL/GenBank/DDBJ whole genome shotgun (WGS) entry which is preliminary data.</text>
</comment>
<accession>M1YLW4</accession>
<dbReference type="InterPro" id="IPR005798">
    <property type="entry name" value="Cyt_b/b6_C"/>
</dbReference>
<keyword evidence="14" id="KW-1185">Reference proteome</keyword>
<dbReference type="InterPro" id="IPR027387">
    <property type="entry name" value="Cytb/b6-like_sf"/>
</dbReference>
<dbReference type="Pfam" id="PF00032">
    <property type="entry name" value="Cytochrom_B_C"/>
    <property type="match status" value="1"/>
</dbReference>
<feature type="region of interest" description="Disordered" evidence="10">
    <location>
        <begin position="1"/>
        <end position="26"/>
    </location>
</feature>
<comment type="subcellular location">
    <subcellularLocation>
        <location evidence="1">Membrane</location>
        <topology evidence="1">Multi-pass membrane protein</topology>
    </subcellularLocation>
</comment>
<feature type="transmembrane region" description="Helical" evidence="11">
    <location>
        <begin position="100"/>
        <end position="120"/>
    </location>
</feature>
<keyword evidence="5" id="KW-0479">Metal-binding</keyword>
<feature type="transmembrane region" description="Helical" evidence="11">
    <location>
        <begin position="198"/>
        <end position="220"/>
    </location>
</feature>
<protein>
    <submittedName>
        <fullName evidence="13">Putative Ubiquinol-cytochrome c reductase, cytochrome b subunit PetD</fullName>
    </submittedName>
</protein>
<sequence>MGTAEKPPAKPPAKPAAKAPAKAAPKKKVEDLPEKVHVWPYLVRLEFLCAIIVSVLLTVWSITIDAPLEEAANPTKTPNPSKAPWYFLGLQDILVYFDPWFAGVVAPVLIIVGLMLIPYLDVNPKGNGYYTYTERKLAIWVYSFGFLVLWIALIIMGVFLRGPGWNLFMPWQYWDPHKVVALTNVDLPYALGVRTYDMAMLVGGVVVLGYFAVGTAVYFFMERKALKTVGFLRMFLKVQLYLIMIGIVIKIALRLGFNIKYIWVTPWFNV</sequence>
<dbReference type="PROSITE" id="PS51003">
    <property type="entry name" value="CYTB_CTER"/>
    <property type="match status" value="1"/>
</dbReference>
<dbReference type="SUPFAM" id="SSF81648">
    <property type="entry name" value="a domain/subunit of cytochrome bc1 complex (Ubiquinol-cytochrome c reductase)"/>
    <property type="match status" value="1"/>
</dbReference>
<evidence type="ECO:0000256" key="11">
    <source>
        <dbReference type="SAM" id="Phobius"/>
    </source>
</evidence>
<evidence type="ECO:0000256" key="7">
    <source>
        <dbReference type="ARBA" id="ARBA00022989"/>
    </source>
</evidence>
<dbReference type="InParanoid" id="M1YLW4"/>
<feature type="transmembrane region" description="Helical" evidence="11">
    <location>
        <begin position="140"/>
        <end position="160"/>
    </location>
</feature>
<keyword evidence="3" id="KW-0349">Heme</keyword>
<dbReference type="HOGENOM" id="CLU_047703_0_0_0"/>
<evidence type="ECO:0000313" key="14">
    <source>
        <dbReference type="Proteomes" id="UP000011704"/>
    </source>
</evidence>
<proteinExistence type="predicted"/>
<evidence type="ECO:0000256" key="8">
    <source>
        <dbReference type="ARBA" id="ARBA00023004"/>
    </source>
</evidence>
<dbReference type="InterPro" id="IPR036150">
    <property type="entry name" value="Cyt_b/b6_C_sf"/>
</dbReference>
<keyword evidence="2" id="KW-0813">Transport</keyword>
<feature type="transmembrane region" description="Helical" evidence="11">
    <location>
        <begin position="240"/>
        <end position="263"/>
    </location>
</feature>